<accession>D8LNU4</accession>
<evidence type="ECO:0000313" key="7">
    <source>
        <dbReference type="EMBL" id="CBN78304.1"/>
    </source>
</evidence>
<dbReference type="InterPro" id="IPR011011">
    <property type="entry name" value="Znf_FYVE_PHD"/>
</dbReference>
<dbReference type="PANTHER" id="PTHR39490:SF8">
    <property type="entry name" value="ZINC FINGER FYVE DOMAIN-CONTAINING PROTEIN 21"/>
    <property type="match status" value="1"/>
</dbReference>
<dbReference type="InterPro" id="IPR000306">
    <property type="entry name" value="Znf_FYVE"/>
</dbReference>
<reference evidence="7 8" key="1">
    <citation type="journal article" date="2010" name="Nature">
        <title>The Ectocarpus genome and the independent evolution of multicellularity in brown algae.</title>
        <authorList>
            <person name="Cock J.M."/>
            <person name="Sterck L."/>
            <person name="Rouze P."/>
            <person name="Scornet D."/>
            <person name="Allen A.E."/>
            <person name="Amoutzias G."/>
            <person name="Anthouard V."/>
            <person name="Artiguenave F."/>
            <person name="Aury J.M."/>
            <person name="Badger J.H."/>
            <person name="Beszteri B."/>
            <person name="Billiau K."/>
            <person name="Bonnet E."/>
            <person name="Bothwell J.H."/>
            <person name="Bowler C."/>
            <person name="Boyen C."/>
            <person name="Brownlee C."/>
            <person name="Carrano C.J."/>
            <person name="Charrier B."/>
            <person name="Cho G.Y."/>
            <person name="Coelho S.M."/>
            <person name="Collen J."/>
            <person name="Corre E."/>
            <person name="Da Silva C."/>
            <person name="Delage L."/>
            <person name="Delaroque N."/>
            <person name="Dittami S.M."/>
            <person name="Doulbeau S."/>
            <person name="Elias M."/>
            <person name="Farnham G."/>
            <person name="Gachon C.M."/>
            <person name="Gschloessl B."/>
            <person name="Heesch S."/>
            <person name="Jabbari K."/>
            <person name="Jubin C."/>
            <person name="Kawai H."/>
            <person name="Kimura K."/>
            <person name="Kloareg B."/>
            <person name="Kupper F.C."/>
            <person name="Lang D."/>
            <person name="Le Bail A."/>
            <person name="Leblanc C."/>
            <person name="Lerouge P."/>
            <person name="Lohr M."/>
            <person name="Lopez P.J."/>
            <person name="Martens C."/>
            <person name="Maumus F."/>
            <person name="Michel G."/>
            <person name="Miranda-Saavedra D."/>
            <person name="Morales J."/>
            <person name="Moreau H."/>
            <person name="Motomura T."/>
            <person name="Nagasato C."/>
            <person name="Napoli C.A."/>
            <person name="Nelson D.R."/>
            <person name="Nyvall-Collen P."/>
            <person name="Peters A.F."/>
            <person name="Pommier C."/>
            <person name="Potin P."/>
            <person name="Poulain J."/>
            <person name="Quesneville H."/>
            <person name="Read B."/>
            <person name="Rensing S.A."/>
            <person name="Ritter A."/>
            <person name="Rousvoal S."/>
            <person name="Samanta M."/>
            <person name="Samson G."/>
            <person name="Schroeder D.C."/>
            <person name="Segurens B."/>
            <person name="Strittmatter M."/>
            <person name="Tonon T."/>
            <person name="Tregear J.W."/>
            <person name="Valentin K."/>
            <person name="von Dassow P."/>
            <person name="Yamagishi T."/>
            <person name="Van de Peer Y."/>
            <person name="Wincker P."/>
        </authorList>
    </citation>
    <scope>NUCLEOTIDE SEQUENCE [LARGE SCALE GENOMIC DNA]</scope>
    <source>
        <strain evidence="8">Ec32 / CCAP1310/4</strain>
    </source>
</reference>
<dbReference type="EMBL" id="FN649760">
    <property type="protein sequence ID" value="CBN78304.1"/>
    <property type="molecule type" value="Genomic_DNA"/>
</dbReference>
<feature type="compositionally biased region" description="Basic residues" evidence="5">
    <location>
        <begin position="166"/>
        <end position="178"/>
    </location>
</feature>
<feature type="region of interest" description="Disordered" evidence="5">
    <location>
        <begin position="811"/>
        <end position="852"/>
    </location>
</feature>
<dbReference type="STRING" id="2880.D8LNU4"/>
<feature type="region of interest" description="Disordered" evidence="5">
    <location>
        <begin position="618"/>
        <end position="648"/>
    </location>
</feature>
<feature type="region of interest" description="Disordered" evidence="5">
    <location>
        <begin position="730"/>
        <end position="795"/>
    </location>
</feature>
<keyword evidence="1" id="KW-0479">Metal-binding</keyword>
<feature type="region of interest" description="Disordered" evidence="5">
    <location>
        <begin position="279"/>
        <end position="320"/>
    </location>
</feature>
<evidence type="ECO:0000256" key="5">
    <source>
        <dbReference type="SAM" id="MobiDB-lite"/>
    </source>
</evidence>
<feature type="compositionally biased region" description="Low complexity" evidence="5">
    <location>
        <begin position="35"/>
        <end position="46"/>
    </location>
</feature>
<feature type="region of interest" description="Disordered" evidence="5">
    <location>
        <begin position="1"/>
        <end position="46"/>
    </location>
</feature>
<feature type="compositionally biased region" description="Gly residues" evidence="5">
    <location>
        <begin position="209"/>
        <end position="226"/>
    </location>
</feature>
<evidence type="ECO:0000256" key="1">
    <source>
        <dbReference type="ARBA" id="ARBA00022723"/>
    </source>
</evidence>
<dbReference type="InterPro" id="IPR052113">
    <property type="entry name" value="FYVE-type_Zinc_Finger"/>
</dbReference>
<feature type="region of interest" description="Disordered" evidence="5">
    <location>
        <begin position="551"/>
        <end position="590"/>
    </location>
</feature>
<evidence type="ECO:0000313" key="8">
    <source>
        <dbReference type="Proteomes" id="UP000002630"/>
    </source>
</evidence>
<evidence type="ECO:0000256" key="3">
    <source>
        <dbReference type="ARBA" id="ARBA00022833"/>
    </source>
</evidence>
<feature type="compositionally biased region" description="Polar residues" evidence="5">
    <location>
        <begin position="634"/>
        <end position="643"/>
    </location>
</feature>
<dbReference type="PANTHER" id="PTHR39490">
    <property type="entry name" value="ARRESTIN DOMAIN-CONTAINING PROTEIN D"/>
    <property type="match status" value="1"/>
</dbReference>
<dbReference type="Pfam" id="PF01363">
    <property type="entry name" value="FYVE"/>
    <property type="match status" value="1"/>
</dbReference>
<feature type="region of interest" description="Disordered" evidence="5">
    <location>
        <begin position="672"/>
        <end position="710"/>
    </location>
</feature>
<evidence type="ECO:0000256" key="2">
    <source>
        <dbReference type="ARBA" id="ARBA00022771"/>
    </source>
</evidence>
<feature type="region of interest" description="Disordered" evidence="5">
    <location>
        <begin position="106"/>
        <end position="125"/>
    </location>
</feature>
<proteinExistence type="predicted"/>
<feature type="domain" description="FYVE-type" evidence="6">
    <location>
        <begin position="49"/>
        <end position="104"/>
    </location>
</feature>
<dbReference type="AlphaFoldDB" id="D8LNU4"/>
<sequence>MLQQRHQQVVGPASVAGSPDRTRRSRVPHGSITRSSSSASTSVASSAPSLSQQSCGVCEAEFTRLRRPHRCRRCMEAVCASCSPLRLPVPGSGSLEPKRTCRLCAGGPSSARRKGSAAIRQNAGSSPALKVAAARRSAAAHRGDKPVRAAAAAAAAAADTAAGRRSASRSHDTRHRRSNSVGSMITRAPLKALSDAAAAVTAGFYADGAEGGGEGKVGDSAGGIDGSGKNKLAPGRSPNAQGSLTGRLAAGGLAALGAIGTGTAAVGAIGTDMIRSGMLSRQTDAPSPSTGEQPVDAKDRTDDDPPAAGDKASDSRVAGGDASLTRRLAAGGLAALGAVGAGIGRPGKPPGEADSSVPSTGRQSGDAKEREEGISAGATVSDQGVDASLTRRLTTGGLAALGAIGTTSTAALGAVSASGTAALGAVGASIGGSRKPAKDSAVSEPSAPELEDVIGGLPVGDGSVTASDVGVEGGDASLTRRLTAGGLAALGAVSARSTAALGAVSAKSTAALGAVSARSTAALGAVSASGTAALGAVSASSTAALGAVGASIGGSREPAKESDVPAPSAPELEDVIGGLPAGDGSVTASDVGEEGVDASLARSLAAGGLVALSAVDEGIDRPGKQPSVEEVASSDRTTASDGVNTVGGDASLTRRLAAGGRAAFCAVGTGIVKARNPPGETEDSKPSAPEIAGDAAPNLDGVSGDLPAGDVSVKGGGDSFARRLAARGLAASSAVNAGVGRSGKPSGDGDASMPPAGLPPAGVDVKKEEISGDLPADDVRATASAVRRSSDEGSVNRRLAAGGLVALGALGTGVGPSEDKPSREGGVFLPSAAEPSAGVETKEGGDHPADDVTATALEGSSEGGNASLRLAAGGLVSSGAVDTGIGPSEVTPSGQVEVSVSSAADKEGNMKLKGVVDGGEGTLAGINAAETSLAFADQRPGKDAVKHEHVITEPVIQIGVGNRM</sequence>
<feature type="compositionally biased region" description="Polar residues" evidence="5">
    <location>
        <begin position="279"/>
        <end position="292"/>
    </location>
</feature>
<dbReference type="SUPFAM" id="SSF57903">
    <property type="entry name" value="FYVE/PHD zinc finger"/>
    <property type="match status" value="1"/>
</dbReference>
<feature type="region of interest" description="Disordered" evidence="5">
    <location>
        <begin position="208"/>
        <end position="244"/>
    </location>
</feature>
<dbReference type="InterPro" id="IPR017455">
    <property type="entry name" value="Znf_FYVE-rel"/>
</dbReference>
<dbReference type="Gene3D" id="3.30.40.10">
    <property type="entry name" value="Zinc/RING finger domain, C3HC4 (zinc finger)"/>
    <property type="match status" value="1"/>
</dbReference>
<protein>
    <recommendedName>
        <fullName evidence="6">FYVE-type domain-containing protein</fullName>
    </recommendedName>
</protein>
<dbReference type="Proteomes" id="UP000002630">
    <property type="component" value="Unassembled WGS sequence"/>
</dbReference>
<dbReference type="SMART" id="SM00064">
    <property type="entry name" value="FYVE"/>
    <property type="match status" value="1"/>
</dbReference>
<name>D8LNU4_ECTSI</name>
<feature type="region of interest" description="Disordered" evidence="5">
    <location>
        <begin position="343"/>
        <end position="380"/>
    </location>
</feature>
<keyword evidence="8" id="KW-1185">Reference proteome</keyword>
<organism evidence="7 8">
    <name type="scientific">Ectocarpus siliculosus</name>
    <name type="common">Brown alga</name>
    <name type="synonym">Conferva siliculosa</name>
    <dbReference type="NCBI Taxonomy" id="2880"/>
    <lineage>
        <taxon>Eukaryota</taxon>
        <taxon>Sar</taxon>
        <taxon>Stramenopiles</taxon>
        <taxon>Ochrophyta</taxon>
        <taxon>PX clade</taxon>
        <taxon>Phaeophyceae</taxon>
        <taxon>Ectocarpales</taxon>
        <taxon>Ectocarpaceae</taxon>
        <taxon>Ectocarpus</taxon>
    </lineage>
</organism>
<keyword evidence="3" id="KW-0862">Zinc</keyword>
<keyword evidence="2 4" id="KW-0863">Zinc-finger</keyword>
<dbReference type="InParanoid" id="D8LNU4"/>
<evidence type="ECO:0000259" key="6">
    <source>
        <dbReference type="PROSITE" id="PS50178"/>
    </source>
</evidence>
<dbReference type="PROSITE" id="PS50178">
    <property type="entry name" value="ZF_FYVE"/>
    <property type="match status" value="1"/>
</dbReference>
<evidence type="ECO:0000256" key="4">
    <source>
        <dbReference type="PROSITE-ProRule" id="PRU00091"/>
    </source>
</evidence>
<feature type="region of interest" description="Disordered" evidence="5">
    <location>
        <begin position="159"/>
        <end position="184"/>
    </location>
</feature>
<dbReference type="GO" id="GO:0008270">
    <property type="term" value="F:zinc ion binding"/>
    <property type="evidence" value="ECO:0007669"/>
    <property type="project" value="UniProtKB-KW"/>
</dbReference>
<dbReference type="OrthoDB" id="63070at2759"/>
<dbReference type="InterPro" id="IPR013083">
    <property type="entry name" value="Znf_RING/FYVE/PHD"/>
</dbReference>
<gene>
    <name evidence="7" type="ORF">Esi_0005_0207</name>
</gene>
<feature type="compositionally biased region" description="Basic and acidic residues" evidence="5">
    <location>
        <begin position="840"/>
        <end position="850"/>
    </location>
</feature>